<evidence type="ECO:0000259" key="1">
    <source>
        <dbReference type="SMART" id="SM00382"/>
    </source>
</evidence>
<dbReference type="SUPFAM" id="SSF52540">
    <property type="entry name" value="P-loop containing nucleoside triphosphate hydrolases"/>
    <property type="match status" value="1"/>
</dbReference>
<name>A0A194WA82_CYTMA</name>
<dbReference type="PANTHER" id="PTHR46411:SF2">
    <property type="entry name" value="AAA+ ATPASE DOMAIN-CONTAINING PROTEIN"/>
    <property type="match status" value="1"/>
</dbReference>
<feature type="domain" description="AAA+ ATPase" evidence="1">
    <location>
        <begin position="82"/>
        <end position="209"/>
    </location>
</feature>
<dbReference type="GO" id="GO:0005524">
    <property type="term" value="F:ATP binding"/>
    <property type="evidence" value="ECO:0007669"/>
    <property type="project" value="InterPro"/>
</dbReference>
<dbReference type="PANTHER" id="PTHR46411">
    <property type="entry name" value="FAMILY ATPASE, PUTATIVE-RELATED"/>
    <property type="match status" value="1"/>
</dbReference>
<proteinExistence type="predicted"/>
<dbReference type="InterPro" id="IPR027417">
    <property type="entry name" value="P-loop_NTPase"/>
</dbReference>
<dbReference type="Pfam" id="PF00004">
    <property type="entry name" value="AAA"/>
    <property type="match status" value="1"/>
</dbReference>
<gene>
    <name evidence="2" type="ORF">VM1G_08271</name>
</gene>
<keyword evidence="3" id="KW-1185">Reference proteome</keyword>
<accession>A0A194WA82</accession>
<dbReference type="InterPro" id="IPR003959">
    <property type="entry name" value="ATPase_AAA_core"/>
</dbReference>
<dbReference type="OrthoDB" id="10042665at2759"/>
<dbReference type="GO" id="GO:0016887">
    <property type="term" value="F:ATP hydrolysis activity"/>
    <property type="evidence" value="ECO:0007669"/>
    <property type="project" value="InterPro"/>
</dbReference>
<dbReference type="Proteomes" id="UP000078559">
    <property type="component" value="Chromosome 9"/>
</dbReference>
<dbReference type="SMR" id="A0A194WA82"/>
<sequence>MDQDEPPNEKFVYLLPKMIQGFNLKTKKWLDLRVDLMDDVVWNKEAFESLVLPRETKSLIRALISNQLEAEKATDLLSGKGNGLILLLHGGPATGKTLTAESVAEISEKPLYPVTCGDIGTEPEAVERYLESVLTIGKTWGCVVLLDEADVFLVQRSLEDLRRNALVSVFLRVLEYYDGILILTSNRLGTFDEAFKSRIQLALHYESLSHYQRTEIWGNFFRRLERLEEKGIDFDDLKDQWRN</sequence>
<dbReference type="Gene3D" id="3.40.50.300">
    <property type="entry name" value="P-loop containing nucleotide triphosphate hydrolases"/>
    <property type="match status" value="1"/>
</dbReference>
<protein>
    <submittedName>
        <fullName evidence="2">ATPase family AAA domain-containing protein 3B</fullName>
    </submittedName>
</protein>
<dbReference type="AlphaFoldDB" id="A0A194WA82"/>
<evidence type="ECO:0000313" key="3">
    <source>
        <dbReference type="Proteomes" id="UP000078559"/>
    </source>
</evidence>
<reference evidence="2" key="1">
    <citation type="submission" date="2014-12" db="EMBL/GenBank/DDBJ databases">
        <title>Genome Sequence of Valsa Canker Pathogens Uncovers a Specific Adaption of Colonization on Woody Bark.</title>
        <authorList>
            <person name="Yin Z."/>
            <person name="Liu H."/>
            <person name="Gao X."/>
            <person name="Li Z."/>
            <person name="Song N."/>
            <person name="Ke X."/>
            <person name="Dai Q."/>
            <person name="Wu Y."/>
            <person name="Sun Y."/>
            <person name="Xu J.-R."/>
            <person name="Kang Z.K."/>
            <person name="Wang L."/>
            <person name="Huang L."/>
        </authorList>
    </citation>
    <scope>NUCLEOTIDE SEQUENCE [LARGE SCALE GENOMIC DNA]</scope>
    <source>
        <strain evidence="2">03-8</strain>
    </source>
</reference>
<dbReference type="EMBL" id="CM003106">
    <property type="protein sequence ID" value="KUI72973.1"/>
    <property type="molecule type" value="Genomic_DNA"/>
</dbReference>
<dbReference type="InterPro" id="IPR003593">
    <property type="entry name" value="AAA+_ATPase"/>
</dbReference>
<evidence type="ECO:0000313" key="2">
    <source>
        <dbReference type="EMBL" id="KUI72973.1"/>
    </source>
</evidence>
<organism evidence="2 3">
    <name type="scientific">Cytospora mali</name>
    <name type="common">Apple Valsa canker fungus</name>
    <name type="synonym">Valsa mali</name>
    <dbReference type="NCBI Taxonomy" id="578113"/>
    <lineage>
        <taxon>Eukaryota</taxon>
        <taxon>Fungi</taxon>
        <taxon>Dikarya</taxon>
        <taxon>Ascomycota</taxon>
        <taxon>Pezizomycotina</taxon>
        <taxon>Sordariomycetes</taxon>
        <taxon>Sordariomycetidae</taxon>
        <taxon>Diaporthales</taxon>
        <taxon>Cytosporaceae</taxon>
        <taxon>Cytospora</taxon>
    </lineage>
</organism>
<dbReference type="SMART" id="SM00382">
    <property type="entry name" value="AAA"/>
    <property type="match status" value="1"/>
</dbReference>